<dbReference type="Proteomes" id="UP000592780">
    <property type="component" value="Unassembled WGS sequence"/>
</dbReference>
<sequence length="304" mass="33999">MIPLLDNLLRQLFRTSILHNGLPVLVKDAQLGFQPPDDDWRTLVFLNNDLSLNVYLVDMRENRKLRTNERERMVQGSDVFEVPPPRRVDCHYLISAWSPAKASPAVDPTLDEHGLLAETARVLGAHDELDPVAIYALSNPPQLPPPPIADERFPLTLLPVEGFPKYAEFWGTMGDKNRWKPCIYTVITVALKEQPLWVGPMVTTTFTRTFVRDNPATENTRFHIGGIVYDNAVPPQPVALAWVELLNPTNQRIAFTRADALGRFVFADVAAGAWQVRASAMPQGISPARAITVPEPTGNYDISF</sequence>
<dbReference type="SUPFAM" id="SSF49478">
    <property type="entry name" value="Cna protein B-type domain"/>
    <property type="match status" value="1"/>
</dbReference>
<keyword evidence="3" id="KW-1185">Reference proteome</keyword>
<dbReference type="Pfam" id="PF14065">
    <property type="entry name" value="Pvc16_N"/>
    <property type="match status" value="1"/>
</dbReference>
<accession>A0A7W8QER7</accession>
<evidence type="ECO:0000259" key="1">
    <source>
        <dbReference type="Pfam" id="PF14065"/>
    </source>
</evidence>
<dbReference type="OrthoDB" id="5677277at2"/>
<comment type="caution">
    <text evidence="2">The sequence shown here is derived from an EMBL/GenBank/DDBJ whole genome shotgun (WGS) entry which is preliminary data.</text>
</comment>
<feature type="domain" description="Pvc16 N-terminal" evidence="1">
    <location>
        <begin position="6"/>
        <end position="203"/>
    </location>
</feature>
<dbReference type="EMBL" id="JACHDD010000019">
    <property type="protein sequence ID" value="MBB5429127.1"/>
    <property type="molecule type" value="Genomic_DNA"/>
</dbReference>
<dbReference type="InterPro" id="IPR025351">
    <property type="entry name" value="Pvc16_N"/>
</dbReference>
<dbReference type="RefSeq" id="WP_018435146.1">
    <property type="nucleotide sequence ID" value="NZ_JACHDD010000019.1"/>
</dbReference>
<dbReference type="AlphaFoldDB" id="A0A7W8QER7"/>
<gene>
    <name evidence="2" type="ORF">HDG40_007322</name>
</gene>
<evidence type="ECO:0000313" key="3">
    <source>
        <dbReference type="Proteomes" id="UP000592780"/>
    </source>
</evidence>
<evidence type="ECO:0000313" key="2">
    <source>
        <dbReference type="EMBL" id="MBB5429127.1"/>
    </source>
</evidence>
<reference evidence="2 3" key="1">
    <citation type="submission" date="2020-08" db="EMBL/GenBank/DDBJ databases">
        <title>Genomic Encyclopedia of Type Strains, Phase IV (KMG-V): Genome sequencing to study the core and pangenomes of soil and plant-associated prokaryotes.</title>
        <authorList>
            <person name="Whitman W."/>
        </authorList>
    </citation>
    <scope>NUCLEOTIDE SEQUENCE [LARGE SCALE GENOMIC DNA]</scope>
    <source>
        <strain evidence="2 3">JPY158</strain>
    </source>
</reference>
<proteinExistence type="predicted"/>
<organism evidence="2 3">
    <name type="scientific">Paraburkholderia atlantica</name>
    <dbReference type="NCBI Taxonomy" id="2654982"/>
    <lineage>
        <taxon>Bacteria</taxon>
        <taxon>Pseudomonadati</taxon>
        <taxon>Pseudomonadota</taxon>
        <taxon>Betaproteobacteria</taxon>
        <taxon>Burkholderiales</taxon>
        <taxon>Burkholderiaceae</taxon>
        <taxon>Paraburkholderia</taxon>
    </lineage>
</organism>
<protein>
    <recommendedName>
        <fullName evidence="1">Pvc16 N-terminal domain-containing protein</fullName>
    </recommendedName>
</protein>
<name>A0A7W8QER7_PARAM</name>